<dbReference type="InterPro" id="IPR013783">
    <property type="entry name" value="Ig-like_fold"/>
</dbReference>
<evidence type="ECO:0000313" key="10">
    <source>
        <dbReference type="EMBL" id="ORC16001.1"/>
    </source>
</evidence>
<dbReference type="InterPro" id="IPR006101">
    <property type="entry name" value="Glyco_hydro_2"/>
</dbReference>
<comment type="catalytic activity">
    <reaction evidence="1 8">
        <text>Hydrolysis of terminal non-reducing beta-D-galactose residues in beta-D-galactosides.</text>
        <dbReference type="EC" id="3.2.1.23"/>
    </reaction>
</comment>
<evidence type="ECO:0000256" key="3">
    <source>
        <dbReference type="ARBA" id="ARBA00012756"/>
    </source>
</evidence>
<comment type="similarity">
    <text evidence="2 8">Belongs to the glycosyl hydrolase 2 family.</text>
</comment>
<dbReference type="InterPro" id="IPR006103">
    <property type="entry name" value="Glyco_hydro_2_cat"/>
</dbReference>
<sequence length="1026" mass="115909">MLIPSYFEDPSILHINTEPHRAYYVPASCAMGDLVHNREESDRWLTLNGTWNFRYFDSVYDLTDKFYLAEADRSGFSTIPVPSVWQNHGYDWHQYTNIRYPFPLDPPFVPTENPAGAYIRTFTYAKDIKAPEAYLIFEGVDSCFYLWINGQFVGYSQVSHATSEFKVTDYLVEGENTVAVLVLKWCDGSYLEDQDKFRTSGIFRDVYLLTRPSAALRDYFTTTNLIGDWPCPETATVLIDATFTGSPVYARVTLQDATGHTISQSEFMAGSSREGYTHSSSLEITSPHLWTAETPYLYTLIFETPHETIVDRVGVRRVEIANKTVILLNGVLLKIRGVNRHDSDPIVGPDVDLSLVERDLVMIKQHNFNAIRTSHYPNSPYLYQLCDELGLMVMAEADNESHGNQTKYLQDTTLQNSIERYNELVSDNPAFIEATLDRMQSALHREKNRPSVLFWSAGNEGGYGCTFEHALEWAQSYDQTRLTHYENAYFSDSKRDYDYSVIDIYGRMYPEISEVEEYLARPDAKPFILMEYCHSMGNGPGDFEDYFQLIYNNPGVLGGFVWEWCDHAVYRGEGQPADGERPIAKYLYGGDHGEVIHDGNFCVDGLVYPDRTPHTGLLEYRNVHRPVRAEYSYSGEITLRNYLDFTDLVGVVNVGYEVDLDGAIVQSGKIQLPESVPPHSAVTVPLEFEIPSSARAWLRLTYTQATNRGAVPAGHLLGFEEFLLTGSRTVTAENLLATAKHRGRTLSVQETPLTFTVTGADFEYVFNRLAGTFDSLVVRGEQMLNAPLTLNIWRAPTDNDMYIRQEWTRAHFDEAYTRCYRSAAVNVDSGAEITATLGVIAPTVQRILTVEARLTIADTGALALEFVAHKDPEFPVLPRFGVRLQLPETMNQVYYYGRGPGENYVDKHHASYHSRFTTTVGAMHEDYIKPQENGSRFDCDFVTLKDGSTRSVTAIGNGFSFSASPYTAEELTRAQHNFELQESGSAVLCLDYALNGIGSNSCGPELLPAYRFDETDFVFNLTLLFT</sequence>
<dbReference type="InterPro" id="IPR050347">
    <property type="entry name" value="Bact_Beta-galactosidase"/>
</dbReference>
<dbReference type="InterPro" id="IPR008979">
    <property type="entry name" value="Galactose-bd-like_sf"/>
</dbReference>
<dbReference type="InterPro" id="IPR036156">
    <property type="entry name" value="Beta-gal/glucu_dom_sf"/>
</dbReference>
<dbReference type="PRINTS" id="PR00132">
    <property type="entry name" value="GLHYDRLASE2"/>
</dbReference>
<dbReference type="InterPro" id="IPR014718">
    <property type="entry name" value="GH-type_carb-bd"/>
</dbReference>
<dbReference type="SUPFAM" id="SSF49785">
    <property type="entry name" value="Galactose-binding domain-like"/>
    <property type="match status" value="1"/>
</dbReference>
<feature type="domain" description="Beta galactosidase small chain/" evidence="9">
    <location>
        <begin position="756"/>
        <end position="1024"/>
    </location>
</feature>
<dbReference type="EMBL" id="LXWF01000041">
    <property type="protein sequence ID" value="ORC16001.1"/>
    <property type="molecule type" value="Genomic_DNA"/>
</dbReference>
<dbReference type="InterPro" id="IPR017853">
    <property type="entry name" value="GH"/>
</dbReference>
<dbReference type="EC" id="3.2.1.23" evidence="3 8"/>
<dbReference type="SMART" id="SM01038">
    <property type="entry name" value="Bgal_small_N"/>
    <property type="match status" value="1"/>
</dbReference>
<dbReference type="PANTHER" id="PTHR46323">
    <property type="entry name" value="BETA-GALACTOSIDASE"/>
    <property type="match status" value="1"/>
</dbReference>
<evidence type="ECO:0000256" key="2">
    <source>
        <dbReference type="ARBA" id="ARBA00007401"/>
    </source>
</evidence>
<dbReference type="GO" id="GO:0009341">
    <property type="term" value="C:beta-galactosidase complex"/>
    <property type="evidence" value="ECO:0007669"/>
    <property type="project" value="InterPro"/>
</dbReference>
<evidence type="ECO:0000259" key="9">
    <source>
        <dbReference type="SMART" id="SM01038"/>
    </source>
</evidence>
<name>A0A1Y1RN07_9MICC</name>
<comment type="caution">
    <text evidence="10">The sequence shown here is derived from an EMBL/GenBank/DDBJ whole genome shotgun (WGS) entry which is preliminary data.</text>
</comment>
<dbReference type="RefSeq" id="WP_083092466.1">
    <property type="nucleotide sequence ID" value="NZ_LXWF01000041.1"/>
</dbReference>
<dbReference type="Pfam" id="PF02836">
    <property type="entry name" value="Glyco_hydro_2_C"/>
    <property type="match status" value="1"/>
</dbReference>
<evidence type="ECO:0000256" key="1">
    <source>
        <dbReference type="ARBA" id="ARBA00001412"/>
    </source>
</evidence>
<dbReference type="Pfam" id="PF02837">
    <property type="entry name" value="Glyco_hydro_2_N"/>
    <property type="match status" value="1"/>
</dbReference>
<dbReference type="GO" id="GO:0030246">
    <property type="term" value="F:carbohydrate binding"/>
    <property type="evidence" value="ECO:0007669"/>
    <property type="project" value="InterPro"/>
</dbReference>
<evidence type="ECO:0000256" key="8">
    <source>
        <dbReference type="RuleBase" id="RU361154"/>
    </source>
</evidence>
<evidence type="ECO:0000256" key="5">
    <source>
        <dbReference type="ARBA" id="ARBA00022801"/>
    </source>
</evidence>
<dbReference type="InterPro" id="IPR032312">
    <property type="entry name" value="LacZ_4"/>
</dbReference>
<dbReference type="SUPFAM" id="SSF74650">
    <property type="entry name" value="Galactose mutarotase-like"/>
    <property type="match status" value="1"/>
</dbReference>
<dbReference type="Pfam" id="PF02929">
    <property type="entry name" value="Bgal_small_N"/>
    <property type="match status" value="1"/>
</dbReference>
<dbReference type="PROSITE" id="PS00719">
    <property type="entry name" value="GLYCOSYL_HYDROL_F2_1"/>
    <property type="match status" value="1"/>
</dbReference>
<evidence type="ECO:0000313" key="11">
    <source>
        <dbReference type="Proteomes" id="UP000192359"/>
    </source>
</evidence>
<organism evidence="10 11">
    <name type="scientific">Rothia nasimurium</name>
    <dbReference type="NCBI Taxonomy" id="85336"/>
    <lineage>
        <taxon>Bacteria</taxon>
        <taxon>Bacillati</taxon>
        <taxon>Actinomycetota</taxon>
        <taxon>Actinomycetes</taxon>
        <taxon>Micrococcales</taxon>
        <taxon>Micrococcaceae</taxon>
        <taxon>Rothia</taxon>
    </lineage>
</organism>
<dbReference type="InterPro" id="IPR023230">
    <property type="entry name" value="Glyco_hydro_2_CS"/>
</dbReference>
<keyword evidence="6 8" id="KW-0326">Glycosidase</keyword>
<evidence type="ECO:0000256" key="4">
    <source>
        <dbReference type="ARBA" id="ARBA00013303"/>
    </source>
</evidence>
<dbReference type="SUPFAM" id="SSF51445">
    <property type="entry name" value="(Trans)glycosidases"/>
    <property type="match status" value="1"/>
</dbReference>
<dbReference type="GO" id="GO:0004565">
    <property type="term" value="F:beta-galactosidase activity"/>
    <property type="evidence" value="ECO:0007669"/>
    <property type="project" value="UniProtKB-EC"/>
</dbReference>
<accession>A0A1Y1RN07</accession>
<dbReference type="Gene3D" id="3.20.20.80">
    <property type="entry name" value="Glycosidases"/>
    <property type="match status" value="1"/>
</dbReference>
<protein>
    <recommendedName>
        <fullName evidence="4 8">Beta-galactosidase</fullName>
        <ecNumber evidence="3 8">3.2.1.23</ecNumber>
    </recommendedName>
    <alternativeName>
        <fullName evidence="7 8">Lactase</fullName>
    </alternativeName>
</protein>
<keyword evidence="11" id="KW-1185">Reference proteome</keyword>
<dbReference type="PANTHER" id="PTHR46323:SF2">
    <property type="entry name" value="BETA-GALACTOSIDASE"/>
    <property type="match status" value="1"/>
</dbReference>
<dbReference type="InterPro" id="IPR011013">
    <property type="entry name" value="Gal_mutarotase_sf_dom"/>
</dbReference>
<dbReference type="PROSITE" id="PS00608">
    <property type="entry name" value="GLYCOSYL_HYDROL_F2_2"/>
    <property type="match status" value="1"/>
</dbReference>
<gene>
    <name evidence="10" type="ORF">A7979_05140</name>
</gene>
<dbReference type="Gene3D" id="2.70.98.10">
    <property type="match status" value="1"/>
</dbReference>
<dbReference type="OrthoDB" id="9762066at2"/>
<keyword evidence="5 8" id="KW-0378">Hydrolase</keyword>
<evidence type="ECO:0000256" key="6">
    <source>
        <dbReference type="ARBA" id="ARBA00023295"/>
    </source>
</evidence>
<dbReference type="Pfam" id="PF00703">
    <property type="entry name" value="Glyco_hydro_2"/>
    <property type="match status" value="1"/>
</dbReference>
<dbReference type="InterPro" id="IPR023232">
    <property type="entry name" value="Glyco_hydro_2_AS"/>
</dbReference>
<dbReference type="Pfam" id="PF16353">
    <property type="entry name" value="LacZ_4"/>
    <property type="match status" value="1"/>
</dbReference>
<dbReference type="Gene3D" id="2.60.120.260">
    <property type="entry name" value="Galactose-binding domain-like"/>
    <property type="match status" value="1"/>
</dbReference>
<reference evidence="10 11" key="1">
    <citation type="submission" date="2016-05" db="EMBL/GenBank/DDBJ databases">
        <title>Draft genome sequence of a porcine commensal Rothia nasimurium.</title>
        <authorList>
            <person name="Gaiser R.A."/>
            <person name="Van Baarlen P."/>
            <person name="Wells J.M."/>
        </authorList>
    </citation>
    <scope>NUCLEOTIDE SEQUENCE [LARGE SCALE GENOMIC DNA]</scope>
    <source>
        <strain evidence="10 11">PT-32</strain>
    </source>
</reference>
<evidence type="ECO:0000256" key="7">
    <source>
        <dbReference type="ARBA" id="ARBA00032230"/>
    </source>
</evidence>
<dbReference type="InterPro" id="IPR006104">
    <property type="entry name" value="Glyco_hydro_2_N"/>
</dbReference>
<dbReference type="Gene3D" id="2.60.40.10">
    <property type="entry name" value="Immunoglobulins"/>
    <property type="match status" value="2"/>
</dbReference>
<dbReference type="SUPFAM" id="SSF49303">
    <property type="entry name" value="beta-Galactosidase/glucuronidase domain"/>
    <property type="match status" value="2"/>
</dbReference>
<dbReference type="InterPro" id="IPR006102">
    <property type="entry name" value="Ig-like_GH2"/>
</dbReference>
<dbReference type="GO" id="GO:0005990">
    <property type="term" value="P:lactose catabolic process"/>
    <property type="evidence" value="ECO:0007669"/>
    <property type="project" value="TreeGrafter"/>
</dbReference>
<dbReference type="AlphaFoldDB" id="A0A1Y1RN07"/>
<dbReference type="Proteomes" id="UP000192359">
    <property type="component" value="Unassembled WGS sequence"/>
</dbReference>
<dbReference type="InterPro" id="IPR004199">
    <property type="entry name" value="B-gal_small/dom_5"/>
</dbReference>
<proteinExistence type="inferred from homology"/>